<dbReference type="GO" id="GO:0005506">
    <property type="term" value="F:iron ion binding"/>
    <property type="evidence" value="ECO:0007669"/>
    <property type="project" value="InterPro"/>
</dbReference>
<evidence type="ECO:0000313" key="9">
    <source>
        <dbReference type="EMBL" id="KAJ9604857.1"/>
    </source>
</evidence>
<comment type="similarity">
    <text evidence="2 7">Belongs to the cytochrome P450 family.</text>
</comment>
<evidence type="ECO:0000256" key="6">
    <source>
        <dbReference type="PIRSR" id="PIRSR602403-1"/>
    </source>
</evidence>
<sequence length="583" mass="66179">MAEHLNQPIIDAKPTTISLISLVVVCAIFLYVSYRKLMPKPIPGIPYNKSATRSLFGDIPEMMSYMSRTQELWPWVVEQTTRHQSPIVQVFARPFSKPWVIISDHRESQDILLRRTKEFDRSDFTIGVFTGLSPDMHITFKSTEDRFKLHRNLLKDLMTPAFLNEVASRQIYANDESFVKLWDYKTRVAKGHAFRADEDIFNAALDVIFATACGLEAKDSNTAVHLQQLLSAQQPSQPSLDEPIEFTHYIRPAGFEAMSTVCGSLETSLKAPFPKFAHWALRQMPYMRKAIAVKEELFTKMIDEAIERVNLGKQTNSSALDDILFREAAAAKKEGRAPVFKSRAIYDELFGFIIAGHDTTATTLTWTVKHLAVAQEAQSTLRSHLRSAYPAATAEQRNPTREEIVKTHIPYLDAVIEEMSRTARLFNGSIRTSTVDTTILGHTIPKGTDVFLMQNGPGYLSAPFQIDDSKRSESSLKAKNQVGQWTPDEEDMKAFRPERWLVKGDDGKEEFDAHAGPHLAFGLGPRGCFGRRLAYLQMRIVLVMMIWNFEFKETPPAVSSWLAVDKLARHPRQCYVRLEKAKF</sequence>
<feature type="binding site" description="axial binding residue" evidence="6">
    <location>
        <position position="528"/>
    </location>
    <ligand>
        <name>heme</name>
        <dbReference type="ChEBI" id="CHEBI:30413"/>
    </ligand>
    <ligandPart>
        <name>Fe</name>
        <dbReference type="ChEBI" id="CHEBI:18248"/>
    </ligandPart>
</feature>
<dbReference type="GO" id="GO:0020037">
    <property type="term" value="F:heme binding"/>
    <property type="evidence" value="ECO:0007669"/>
    <property type="project" value="InterPro"/>
</dbReference>
<evidence type="ECO:0000256" key="4">
    <source>
        <dbReference type="ARBA" id="ARBA00023002"/>
    </source>
</evidence>
<evidence type="ECO:0000256" key="5">
    <source>
        <dbReference type="ARBA" id="ARBA00023004"/>
    </source>
</evidence>
<dbReference type="PANTHER" id="PTHR24305">
    <property type="entry name" value="CYTOCHROME P450"/>
    <property type="match status" value="1"/>
</dbReference>
<evidence type="ECO:0000256" key="3">
    <source>
        <dbReference type="ARBA" id="ARBA00022723"/>
    </source>
</evidence>
<evidence type="ECO:0000313" key="10">
    <source>
        <dbReference type="Proteomes" id="UP001172673"/>
    </source>
</evidence>
<comment type="cofactor">
    <cofactor evidence="1 6">
        <name>heme</name>
        <dbReference type="ChEBI" id="CHEBI:30413"/>
    </cofactor>
</comment>
<proteinExistence type="inferred from homology"/>
<name>A0AA38X142_9EURO</name>
<dbReference type="Pfam" id="PF00067">
    <property type="entry name" value="p450"/>
    <property type="match status" value="2"/>
</dbReference>
<comment type="caution">
    <text evidence="9">The sequence shown here is derived from an EMBL/GenBank/DDBJ whole genome shotgun (WGS) entry which is preliminary data.</text>
</comment>
<keyword evidence="6 7" id="KW-0349">Heme</keyword>
<organism evidence="9 10">
    <name type="scientific">Cladophialophora chaetospira</name>
    <dbReference type="NCBI Taxonomy" id="386627"/>
    <lineage>
        <taxon>Eukaryota</taxon>
        <taxon>Fungi</taxon>
        <taxon>Dikarya</taxon>
        <taxon>Ascomycota</taxon>
        <taxon>Pezizomycotina</taxon>
        <taxon>Eurotiomycetes</taxon>
        <taxon>Chaetothyriomycetidae</taxon>
        <taxon>Chaetothyriales</taxon>
        <taxon>Herpotrichiellaceae</taxon>
        <taxon>Cladophialophora</taxon>
    </lineage>
</organism>
<dbReference type="InterPro" id="IPR050121">
    <property type="entry name" value="Cytochrome_P450_monoxygenase"/>
</dbReference>
<accession>A0AA38X142</accession>
<dbReference type="PRINTS" id="PR00465">
    <property type="entry name" value="EP450IV"/>
</dbReference>
<dbReference type="PROSITE" id="PS00086">
    <property type="entry name" value="CYTOCHROME_P450"/>
    <property type="match status" value="1"/>
</dbReference>
<dbReference type="InterPro" id="IPR017972">
    <property type="entry name" value="Cyt_P450_CS"/>
</dbReference>
<gene>
    <name evidence="9" type="ORF">H2200_010972</name>
</gene>
<dbReference type="GO" id="GO:0016705">
    <property type="term" value="F:oxidoreductase activity, acting on paired donors, with incorporation or reduction of molecular oxygen"/>
    <property type="evidence" value="ECO:0007669"/>
    <property type="project" value="InterPro"/>
</dbReference>
<keyword evidence="8" id="KW-0812">Transmembrane</keyword>
<keyword evidence="4 7" id="KW-0560">Oxidoreductase</keyword>
<protein>
    <recommendedName>
        <fullName evidence="11">Cytochrome P450</fullName>
    </recommendedName>
</protein>
<dbReference type="Gene3D" id="1.10.630.10">
    <property type="entry name" value="Cytochrome P450"/>
    <property type="match status" value="1"/>
</dbReference>
<evidence type="ECO:0000256" key="1">
    <source>
        <dbReference type="ARBA" id="ARBA00001971"/>
    </source>
</evidence>
<evidence type="ECO:0000256" key="8">
    <source>
        <dbReference type="SAM" id="Phobius"/>
    </source>
</evidence>
<dbReference type="GO" id="GO:0004497">
    <property type="term" value="F:monooxygenase activity"/>
    <property type="evidence" value="ECO:0007669"/>
    <property type="project" value="UniProtKB-KW"/>
</dbReference>
<dbReference type="SUPFAM" id="SSF48264">
    <property type="entry name" value="Cytochrome P450"/>
    <property type="match status" value="1"/>
</dbReference>
<evidence type="ECO:0000256" key="7">
    <source>
        <dbReference type="RuleBase" id="RU000461"/>
    </source>
</evidence>
<feature type="transmembrane region" description="Helical" evidence="8">
    <location>
        <begin position="15"/>
        <end position="34"/>
    </location>
</feature>
<dbReference type="InterPro" id="IPR001128">
    <property type="entry name" value="Cyt_P450"/>
</dbReference>
<keyword evidence="8" id="KW-1133">Transmembrane helix</keyword>
<reference evidence="9" key="1">
    <citation type="submission" date="2022-10" db="EMBL/GenBank/DDBJ databases">
        <title>Culturing micro-colonial fungi from biological soil crusts in the Mojave desert and describing Neophaeococcomyces mojavensis, and introducing the new genera and species Taxawa tesnikishii.</title>
        <authorList>
            <person name="Kurbessoian T."/>
            <person name="Stajich J.E."/>
        </authorList>
    </citation>
    <scope>NUCLEOTIDE SEQUENCE</scope>
    <source>
        <strain evidence="9">TK_41</strain>
    </source>
</reference>
<dbReference type="InterPro" id="IPR036396">
    <property type="entry name" value="Cyt_P450_sf"/>
</dbReference>
<dbReference type="PRINTS" id="PR00385">
    <property type="entry name" value="P450"/>
</dbReference>
<dbReference type="InterPro" id="IPR002403">
    <property type="entry name" value="Cyt_P450_E_grp-IV"/>
</dbReference>
<keyword evidence="5 6" id="KW-0408">Iron</keyword>
<dbReference type="EMBL" id="JAPDRK010000018">
    <property type="protein sequence ID" value="KAJ9604857.1"/>
    <property type="molecule type" value="Genomic_DNA"/>
</dbReference>
<evidence type="ECO:0008006" key="11">
    <source>
        <dbReference type="Google" id="ProtNLM"/>
    </source>
</evidence>
<dbReference type="PANTHER" id="PTHR24305:SF232">
    <property type="entry name" value="P450, PUTATIVE (EUROFUNG)-RELATED"/>
    <property type="match status" value="1"/>
</dbReference>
<keyword evidence="7" id="KW-0503">Monooxygenase</keyword>
<keyword evidence="3 6" id="KW-0479">Metal-binding</keyword>
<dbReference type="AlphaFoldDB" id="A0AA38X142"/>
<dbReference type="Proteomes" id="UP001172673">
    <property type="component" value="Unassembled WGS sequence"/>
</dbReference>
<evidence type="ECO:0000256" key="2">
    <source>
        <dbReference type="ARBA" id="ARBA00010617"/>
    </source>
</evidence>
<keyword evidence="8" id="KW-0472">Membrane</keyword>
<keyword evidence="10" id="KW-1185">Reference proteome</keyword>